<keyword evidence="2" id="KW-0479">Metal-binding</keyword>
<evidence type="ECO:0000256" key="1">
    <source>
        <dbReference type="ARBA" id="ARBA00004138"/>
    </source>
</evidence>
<evidence type="ECO:0000313" key="15">
    <source>
        <dbReference type="Proteomes" id="UP000192578"/>
    </source>
</evidence>
<dbReference type="SMART" id="SM00248">
    <property type="entry name" value="ANK"/>
    <property type="match status" value="2"/>
</dbReference>
<dbReference type="PANTHER" id="PTHR24150:SF8">
    <property type="entry name" value="ANKYRIN REPEAT AND MYND DOMAIN-CONTAINING PROTEIN 2"/>
    <property type="match status" value="1"/>
</dbReference>
<dbReference type="PRINTS" id="PR01415">
    <property type="entry name" value="ANKYRIN"/>
</dbReference>
<dbReference type="Pfam" id="PF01753">
    <property type="entry name" value="zf-MYND"/>
    <property type="match status" value="1"/>
</dbReference>
<keyword evidence="3" id="KW-0677">Repeat</keyword>
<feature type="repeat" description="ANK" evidence="9">
    <location>
        <begin position="130"/>
        <end position="162"/>
    </location>
</feature>
<keyword evidence="6 9" id="KW-0040">ANK repeat</keyword>
<dbReference type="AlphaFoldDB" id="A0A1W0WRZ8"/>
<dbReference type="InterPro" id="IPR052452">
    <property type="entry name" value="Ankyrin-MYND_dom_contain_2"/>
</dbReference>
<feature type="coiled-coil region" evidence="11">
    <location>
        <begin position="371"/>
        <end position="402"/>
    </location>
</feature>
<evidence type="ECO:0000259" key="13">
    <source>
        <dbReference type="PROSITE" id="PS50865"/>
    </source>
</evidence>
<evidence type="ECO:0000256" key="11">
    <source>
        <dbReference type="SAM" id="Coils"/>
    </source>
</evidence>
<evidence type="ECO:0000256" key="7">
    <source>
        <dbReference type="ARBA" id="ARBA00023069"/>
    </source>
</evidence>
<dbReference type="PANTHER" id="PTHR24150">
    <property type="entry name" value="ANKYRIN REPEAT AND MYND DOMAIN-CONTAINING PROTEIN 2"/>
    <property type="match status" value="1"/>
</dbReference>
<gene>
    <name evidence="14" type="ORF">BV898_07903</name>
</gene>
<evidence type="ECO:0000256" key="12">
    <source>
        <dbReference type="SAM" id="MobiDB-lite"/>
    </source>
</evidence>
<evidence type="ECO:0000256" key="3">
    <source>
        <dbReference type="ARBA" id="ARBA00022737"/>
    </source>
</evidence>
<proteinExistence type="predicted"/>
<feature type="region of interest" description="Disordered" evidence="12">
    <location>
        <begin position="1"/>
        <end position="60"/>
    </location>
</feature>
<keyword evidence="11" id="KW-0175">Coiled coil</keyword>
<keyword evidence="4 10" id="KW-0863">Zinc-finger</keyword>
<dbReference type="Pfam" id="PF12796">
    <property type="entry name" value="Ank_2"/>
    <property type="match status" value="1"/>
</dbReference>
<dbReference type="GO" id="GO:0005929">
    <property type="term" value="C:cilium"/>
    <property type="evidence" value="ECO:0007669"/>
    <property type="project" value="UniProtKB-SubCell"/>
</dbReference>
<feature type="region of interest" description="Disordered" evidence="12">
    <location>
        <begin position="429"/>
        <end position="460"/>
    </location>
</feature>
<feature type="domain" description="MYND-type" evidence="13">
    <location>
        <begin position="321"/>
        <end position="358"/>
    </location>
</feature>
<feature type="repeat" description="ANK" evidence="9">
    <location>
        <begin position="96"/>
        <end position="128"/>
    </location>
</feature>
<dbReference type="InterPro" id="IPR002893">
    <property type="entry name" value="Znf_MYND"/>
</dbReference>
<name>A0A1W0WRZ8_HYPEX</name>
<feature type="compositionally biased region" description="Acidic residues" evidence="12">
    <location>
        <begin position="435"/>
        <end position="444"/>
    </location>
</feature>
<comment type="subcellular location">
    <subcellularLocation>
        <location evidence="1">Cell projection</location>
        <location evidence="1">Cilium</location>
    </subcellularLocation>
</comment>
<evidence type="ECO:0000256" key="2">
    <source>
        <dbReference type="ARBA" id="ARBA00022723"/>
    </source>
</evidence>
<keyword evidence="15" id="KW-1185">Reference proteome</keyword>
<reference evidence="15" key="1">
    <citation type="submission" date="2017-01" db="EMBL/GenBank/DDBJ databases">
        <title>Comparative genomics of anhydrobiosis in the tardigrade Hypsibius dujardini.</title>
        <authorList>
            <person name="Yoshida Y."/>
            <person name="Koutsovoulos G."/>
            <person name="Laetsch D."/>
            <person name="Stevens L."/>
            <person name="Kumar S."/>
            <person name="Horikawa D."/>
            <person name="Ishino K."/>
            <person name="Komine S."/>
            <person name="Tomita M."/>
            <person name="Blaxter M."/>
            <person name="Arakawa K."/>
        </authorList>
    </citation>
    <scope>NUCLEOTIDE SEQUENCE [LARGE SCALE GENOMIC DNA]</scope>
    <source>
        <strain evidence="15">Z151</strain>
    </source>
</reference>
<dbReference type="PROSITE" id="PS01360">
    <property type="entry name" value="ZF_MYND_1"/>
    <property type="match status" value="1"/>
</dbReference>
<dbReference type="PROSITE" id="PS50088">
    <property type="entry name" value="ANK_REPEAT"/>
    <property type="match status" value="2"/>
</dbReference>
<dbReference type="Gene3D" id="6.10.140.2220">
    <property type="match status" value="1"/>
</dbReference>
<organism evidence="14 15">
    <name type="scientific">Hypsibius exemplaris</name>
    <name type="common">Freshwater tardigrade</name>
    <dbReference type="NCBI Taxonomy" id="2072580"/>
    <lineage>
        <taxon>Eukaryota</taxon>
        <taxon>Metazoa</taxon>
        <taxon>Ecdysozoa</taxon>
        <taxon>Tardigrada</taxon>
        <taxon>Eutardigrada</taxon>
        <taxon>Parachela</taxon>
        <taxon>Hypsibioidea</taxon>
        <taxon>Hypsibiidae</taxon>
        <taxon>Hypsibius</taxon>
    </lineage>
</organism>
<evidence type="ECO:0000256" key="9">
    <source>
        <dbReference type="PROSITE-ProRule" id="PRU00023"/>
    </source>
</evidence>
<evidence type="ECO:0000256" key="8">
    <source>
        <dbReference type="ARBA" id="ARBA00023273"/>
    </source>
</evidence>
<dbReference type="InterPro" id="IPR002110">
    <property type="entry name" value="Ankyrin_rpt"/>
</dbReference>
<accession>A0A1W0WRZ8</accession>
<dbReference type="Proteomes" id="UP000192578">
    <property type="component" value="Unassembled WGS sequence"/>
</dbReference>
<evidence type="ECO:0000256" key="10">
    <source>
        <dbReference type="PROSITE-ProRule" id="PRU00134"/>
    </source>
</evidence>
<dbReference type="SUPFAM" id="SSF144232">
    <property type="entry name" value="HIT/MYND zinc finger-like"/>
    <property type="match status" value="1"/>
</dbReference>
<dbReference type="OrthoDB" id="10257049at2759"/>
<evidence type="ECO:0000313" key="14">
    <source>
        <dbReference type="EMBL" id="OQV17960.1"/>
    </source>
</evidence>
<dbReference type="SUPFAM" id="SSF48403">
    <property type="entry name" value="Ankyrin repeat"/>
    <property type="match status" value="1"/>
</dbReference>
<dbReference type="GO" id="GO:0008270">
    <property type="term" value="F:zinc ion binding"/>
    <property type="evidence" value="ECO:0007669"/>
    <property type="project" value="UniProtKB-KW"/>
</dbReference>
<keyword evidence="5" id="KW-0862">Zinc</keyword>
<dbReference type="EMBL" id="MTYJ01000054">
    <property type="protein sequence ID" value="OQV17960.1"/>
    <property type="molecule type" value="Genomic_DNA"/>
</dbReference>
<dbReference type="PROSITE" id="PS50865">
    <property type="entry name" value="ZF_MYND_2"/>
    <property type="match status" value="1"/>
</dbReference>
<comment type="caution">
    <text evidence="14">The sequence shown here is derived from an EMBL/GenBank/DDBJ whole genome shotgun (WGS) entry which is preliminary data.</text>
</comment>
<evidence type="ECO:0000256" key="5">
    <source>
        <dbReference type="ARBA" id="ARBA00022833"/>
    </source>
</evidence>
<keyword evidence="7" id="KW-0969">Cilium</keyword>
<dbReference type="PROSITE" id="PS50297">
    <property type="entry name" value="ANK_REP_REGION"/>
    <property type="match status" value="2"/>
</dbReference>
<dbReference type="Gene3D" id="1.25.40.20">
    <property type="entry name" value="Ankyrin repeat-containing domain"/>
    <property type="match status" value="1"/>
</dbReference>
<evidence type="ECO:0000256" key="4">
    <source>
        <dbReference type="ARBA" id="ARBA00022771"/>
    </source>
</evidence>
<keyword evidence="8" id="KW-0966">Cell projection</keyword>
<protein>
    <submittedName>
        <fullName evidence="14">Ankyrin repeat and MYND domain-containing protein 2</fullName>
    </submittedName>
</protein>
<dbReference type="InterPro" id="IPR036770">
    <property type="entry name" value="Ankyrin_rpt-contain_sf"/>
</dbReference>
<sequence length="460" mass="50303">MTAMDGENEAPAKDMPVLEDSKDGENGGGDKAAVVRKSSGTSSPGTPEDKPVRPKNFKPLTADEEKLIRCSETGKIDEIRVLLKNKKLKVDCLDDSGTTPLEHACYKGNLELVELLLAAGANVNNNMQTQGYTPLMFAALAGKLDVVKTLLQHGARTSATNNIGKNAAQLSGFTNLHPVKLTYFIRSNPIMLEEAPKILRTMESIIEKEVKSREMNEIMAMKIHYYSEVLRHVRKMTTDGKSFDDIVKLFVRGRDSKGFPMYLEDFLRRSIRSFPYHQTPLHSTMVHAIAKANLGGASGSMGILEQSINGQHMPDRDAAPCDTCCDPAAKKKCSSCKMVSYCNEECQKMHWPVHKKECADLAVQFAHMEARKAEEAAVEAVREEEERKAEEARKALEAEATVAAEVAAEVDEGRLDNGAVVSVEDVGIGVRGEGQADDDGEESESAMLDATDETALLAGR</sequence>
<evidence type="ECO:0000256" key="6">
    <source>
        <dbReference type="ARBA" id="ARBA00023043"/>
    </source>
</evidence>